<dbReference type="Pfam" id="PF00201">
    <property type="entry name" value="UDPGT"/>
    <property type="match status" value="1"/>
</dbReference>
<keyword evidence="6" id="KW-1185">Reference proteome</keyword>
<dbReference type="AlphaFoldDB" id="A0A2G8LN52"/>
<reference evidence="5 6" key="1">
    <citation type="journal article" date="2017" name="PLoS Biol.">
        <title>The sea cucumber genome provides insights into morphological evolution and visceral regeneration.</title>
        <authorList>
            <person name="Zhang X."/>
            <person name="Sun L."/>
            <person name="Yuan J."/>
            <person name="Sun Y."/>
            <person name="Gao Y."/>
            <person name="Zhang L."/>
            <person name="Li S."/>
            <person name="Dai H."/>
            <person name="Hamel J.F."/>
            <person name="Liu C."/>
            <person name="Yu Y."/>
            <person name="Liu S."/>
            <person name="Lin W."/>
            <person name="Guo K."/>
            <person name="Jin S."/>
            <person name="Xu P."/>
            <person name="Storey K.B."/>
            <person name="Huan P."/>
            <person name="Zhang T."/>
            <person name="Zhou Y."/>
            <person name="Zhang J."/>
            <person name="Lin C."/>
            <person name="Li X."/>
            <person name="Xing L."/>
            <person name="Huo D."/>
            <person name="Sun M."/>
            <person name="Wang L."/>
            <person name="Mercier A."/>
            <person name="Li F."/>
            <person name="Yang H."/>
            <person name="Xiang J."/>
        </authorList>
    </citation>
    <scope>NUCLEOTIDE SEQUENCE [LARGE SCALE GENOMIC DNA]</scope>
    <source>
        <strain evidence="5">Shaxun</strain>
        <tissue evidence="5">Muscle</tissue>
    </source>
</reference>
<evidence type="ECO:0000256" key="4">
    <source>
        <dbReference type="SAM" id="Phobius"/>
    </source>
</evidence>
<accession>A0A2G8LN52</accession>
<keyword evidence="4" id="KW-0472">Membrane</keyword>
<dbReference type="Gene3D" id="3.40.50.2000">
    <property type="entry name" value="Glycogen Phosphorylase B"/>
    <property type="match status" value="1"/>
</dbReference>
<keyword evidence="2" id="KW-0328">Glycosyltransferase</keyword>
<keyword evidence="3 5" id="KW-0808">Transferase</keyword>
<name>A0A2G8LN52_STIJA</name>
<dbReference type="GO" id="GO:0008194">
    <property type="term" value="F:UDP-glycosyltransferase activity"/>
    <property type="evidence" value="ECO:0007669"/>
    <property type="project" value="InterPro"/>
</dbReference>
<comment type="caution">
    <text evidence="5">The sequence shown here is derived from an EMBL/GenBank/DDBJ whole genome shotgun (WGS) entry which is preliminary data.</text>
</comment>
<dbReference type="EMBL" id="MRZV01000028">
    <property type="protein sequence ID" value="PIK61610.1"/>
    <property type="molecule type" value="Genomic_DNA"/>
</dbReference>
<protein>
    <submittedName>
        <fullName evidence="5">Putative UDP-glucuronosyltransferase 2C1</fullName>
    </submittedName>
</protein>
<keyword evidence="4" id="KW-1133">Transmembrane helix</keyword>
<evidence type="ECO:0000313" key="6">
    <source>
        <dbReference type="Proteomes" id="UP000230750"/>
    </source>
</evidence>
<organism evidence="5 6">
    <name type="scientific">Stichopus japonicus</name>
    <name type="common">Sea cucumber</name>
    <dbReference type="NCBI Taxonomy" id="307972"/>
    <lineage>
        <taxon>Eukaryota</taxon>
        <taxon>Metazoa</taxon>
        <taxon>Echinodermata</taxon>
        <taxon>Eleutherozoa</taxon>
        <taxon>Echinozoa</taxon>
        <taxon>Holothuroidea</taxon>
        <taxon>Aspidochirotacea</taxon>
        <taxon>Aspidochirotida</taxon>
        <taxon>Stichopodidae</taxon>
        <taxon>Apostichopus</taxon>
    </lineage>
</organism>
<feature type="transmembrane region" description="Helical" evidence="4">
    <location>
        <begin position="510"/>
        <end position="529"/>
    </location>
</feature>
<proteinExistence type="inferred from homology"/>
<dbReference type="PANTHER" id="PTHR48043:SF145">
    <property type="entry name" value="FI06409P-RELATED"/>
    <property type="match status" value="1"/>
</dbReference>
<dbReference type="OrthoDB" id="5835829at2759"/>
<dbReference type="InterPro" id="IPR050271">
    <property type="entry name" value="UDP-glycosyltransferase"/>
</dbReference>
<dbReference type="PANTHER" id="PTHR48043">
    <property type="entry name" value="EG:EG0003.4 PROTEIN-RELATED"/>
    <property type="match status" value="1"/>
</dbReference>
<feature type="transmembrane region" description="Helical" evidence="4">
    <location>
        <begin position="21"/>
        <end position="40"/>
    </location>
</feature>
<dbReference type="SUPFAM" id="SSF53756">
    <property type="entry name" value="UDP-Glycosyltransferase/glycogen phosphorylase"/>
    <property type="match status" value="1"/>
</dbReference>
<dbReference type="FunFam" id="3.40.50.2000:FF:000021">
    <property type="entry name" value="UDP-glucuronosyltransferase"/>
    <property type="match status" value="1"/>
</dbReference>
<evidence type="ECO:0000256" key="3">
    <source>
        <dbReference type="ARBA" id="ARBA00022679"/>
    </source>
</evidence>
<dbReference type="Proteomes" id="UP000230750">
    <property type="component" value="Unassembled WGS sequence"/>
</dbReference>
<gene>
    <name evidence="5" type="ORF">BSL78_01428</name>
</gene>
<evidence type="ECO:0000256" key="2">
    <source>
        <dbReference type="ARBA" id="ARBA00022676"/>
    </source>
</evidence>
<dbReference type="FunFam" id="3.40.50.2000:FF:000205">
    <property type="entry name" value="UDP-glucuronosyltransferase"/>
    <property type="match status" value="1"/>
</dbReference>
<sequence length="555" mass="62611">MNSMGYSEDTLFRRAPGYTRIFILLIAFAVTCSHSGKVLMPATQTISTPSHQMLLSTLTERLVRSDHNVTLLINDLKGTKGYANGSYSQFISYNVTSCDSNQTDTLMKLMHEMAFEPVSIVNRMQIASTVLFTQFASCQDLWNDDNVLLTLKQSKFDLVIDFPFSACGVLIAHYLQVPFVVVVPTMRLPTFHEGLYGMPYPSSYVPFDLFGLDTDEMSFFRRMVNFIKPLVSGILMKYVLFAKYHKIQVDFDIEPDKTIAELYADASLILTHVNEGTDYPRPRTPHYIPIGGLLARPAEPLPQDLEDFVQGSGDDGVIIFSLGSAITGVRRRDLLEVFARVFSKLPQRVLWRHQGEPPTDIGENTKLTDWLPQNDVLGHPKTRLLIYHGGSSGVIEAIYHGVPMVIIPLFGDQSAHAASIQKKGMGLILDKNNISEETLMEVIQTVINNPRPTLRIFTFSFKERVQHYSRIHHDAPMTPLQRAIHWMEHVMKFGADHLRPRSAHMSSIELYNVDVTVFLILLCLIGLYIDYVILKRLCNCCCKGKAAKISKSKGE</sequence>
<evidence type="ECO:0000256" key="1">
    <source>
        <dbReference type="ARBA" id="ARBA00009995"/>
    </source>
</evidence>
<dbReference type="InterPro" id="IPR002213">
    <property type="entry name" value="UDP_glucos_trans"/>
</dbReference>
<dbReference type="STRING" id="307972.A0A2G8LN52"/>
<keyword evidence="4" id="KW-0812">Transmembrane</keyword>
<comment type="similarity">
    <text evidence="1">Belongs to the UDP-glycosyltransferase family.</text>
</comment>
<dbReference type="CDD" id="cd03784">
    <property type="entry name" value="GT1_Gtf-like"/>
    <property type="match status" value="1"/>
</dbReference>
<evidence type="ECO:0000313" key="5">
    <source>
        <dbReference type="EMBL" id="PIK61610.1"/>
    </source>
</evidence>